<evidence type="ECO:0000256" key="8">
    <source>
        <dbReference type="ARBA" id="ARBA00022824"/>
    </source>
</evidence>
<comment type="cofactor">
    <cofactor evidence="2">
        <name>Fe cation</name>
        <dbReference type="ChEBI" id="CHEBI:24875"/>
    </cofactor>
</comment>
<dbReference type="InterPro" id="IPR005123">
    <property type="entry name" value="Oxoglu/Fe-dep_dioxygenase_dom"/>
</dbReference>
<keyword evidence="10" id="KW-0560">Oxidoreductase</keyword>
<keyword evidence="12" id="KW-0325">Glycoprotein</keyword>
<proteinExistence type="inferred from homology"/>
<feature type="domain" description="Fe2OG dioxygenase" evidence="13">
    <location>
        <begin position="131"/>
        <end position="247"/>
    </location>
</feature>
<evidence type="ECO:0000256" key="6">
    <source>
        <dbReference type="ARBA" id="ARBA00022729"/>
    </source>
</evidence>
<dbReference type="EC" id="1.14.11.7" evidence="4"/>
<evidence type="ECO:0000256" key="1">
    <source>
        <dbReference type="ARBA" id="ARBA00001961"/>
    </source>
</evidence>
<evidence type="ECO:0000256" key="9">
    <source>
        <dbReference type="ARBA" id="ARBA00022964"/>
    </source>
</evidence>
<evidence type="ECO:0000259" key="13">
    <source>
        <dbReference type="PROSITE" id="PS51471"/>
    </source>
</evidence>
<dbReference type="PANTHER" id="PTHR14049">
    <property type="entry name" value="LEPRECAN 1"/>
    <property type="match status" value="1"/>
</dbReference>
<dbReference type="FunFam" id="2.60.120.620:FF:000003">
    <property type="entry name" value="Prolyl 3-hydroxylase 2"/>
    <property type="match status" value="1"/>
</dbReference>
<dbReference type="GO" id="GO:0032963">
    <property type="term" value="P:collagen metabolic process"/>
    <property type="evidence" value="ECO:0007669"/>
    <property type="project" value="InterPro"/>
</dbReference>
<evidence type="ECO:0000256" key="11">
    <source>
        <dbReference type="ARBA" id="ARBA00023004"/>
    </source>
</evidence>
<dbReference type="Gene3D" id="2.60.120.620">
    <property type="entry name" value="q2cbj1_9rhob like domain"/>
    <property type="match status" value="1"/>
</dbReference>
<dbReference type="SMART" id="SM00702">
    <property type="entry name" value="P4Hc"/>
    <property type="match status" value="1"/>
</dbReference>
<organism evidence="14">
    <name type="scientific">Scylla olivacea</name>
    <name type="common">Orange mud crab</name>
    <name type="synonym">Cancer olivacea</name>
    <dbReference type="NCBI Taxonomy" id="85551"/>
    <lineage>
        <taxon>Eukaryota</taxon>
        <taxon>Metazoa</taxon>
        <taxon>Ecdysozoa</taxon>
        <taxon>Arthropoda</taxon>
        <taxon>Crustacea</taxon>
        <taxon>Multicrustacea</taxon>
        <taxon>Malacostraca</taxon>
        <taxon>Eumalacostraca</taxon>
        <taxon>Eucarida</taxon>
        <taxon>Decapoda</taxon>
        <taxon>Pleocyemata</taxon>
        <taxon>Brachyura</taxon>
        <taxon>Eubrachyura</taxon>
        <taxon>Portunoidea</taxon>
        <taxon>Portunidae</taxon>
        <taxon>Portuninae</taxon>
        <taxon>Scylla</taxon>
    </lineage>
</organism>
<evidence type="ECO:0000256" key="4">
    <source>
        <dbReference type="ARBA" id="ARBA00012262"/>
    </source>
</evidence>
<dbReference type="InterPro" id="IPR044862">
    <property type="entry name" value="Pro_4_hyd_alph_FE2OG_OXY"/>
</dbReference>
<reference evidence="14" key="1">
    <citation type="submission" date="2015-09" db="EMBL/GenBank/DDBJ databases">
        <title>Scylla olivacea transcriptome.</title>
        <authorList>
            <person name="Ikhwanuddin M."/>
        </authorList>
    </citation>
    <scope>NUCLEOTIDE SEQUENCE</scope>
</reference>
<keyword evidence="8" id="KW-0256">Endoplasmic reticulum</keyword>
<dbReference type="GO" id="GO:0031418">
    <property type="term" value="F:L-ascorbic acid binding"/>
    <property type="evidence" value="ECO:0007669"/>
    <property type="project" value="InterPro"/>
</dbReference>
<protein>
    <recommendedName>
        <fullName evidence="4">procollagen-proline 3-dioxygenase</fullName>
        <ecNumber evidence="4">1.14.11.7</ecNumber>
    </recommendedName>
</protein>
<dbReference type="GO" id="GO:0019797">
    <property type="term" value="F:procollagen-proline 3-dioxygenase activity"/>
    <property type="evidence" value="ECO:0007669"/>
    <property type="project" value="UniProtKB-EC"/>
</dbReference>
<keyword evidence="6" id="KW-0732">Signal</keyword>
<comment type="cofactor">
    <cofactor evidence="1">
        <name>L-ascorbate</name>
        <dbReference type="ChEBI" id="CHEBI:38290"/>
    </cofactor>
</comment>
<evidence type="ECO:0000256" key="3">
    <source>
        <dbReference type="ARBA" id="ARBA00006487"/>
    </source>
</evidence>
<evidence type="ECO:0000313" key="14">
    <source>
        <dbReference type="EMBL" id="JAI64129.1"/>
    </source>
</evidence>
<dbReference type="Pfam" id="PF13640">
    <property type="entry name" value="2OG-FeII_Oxy_3"/>
    <property type="match status" value="1"/>
</dbReference>
<evidence type="ECO:0000256" key="2">
    <source>
        <dbReference type="ARBA" id="ARBA00001962"/>
    </source>
</evidence>
<keyword evidence="9" id="KW-0223">Dioxygenase</keyword>
<evidence type="ECO:0000256" key="10">
    <source>
        <dbReference type="ARBA" id="ARBA00023002"/>
    </source>
</evidence>
<keyword evidence="7" id="KW-0677">Repeat</keyword>
<evidence type="ECO:0000256" key="7">
    <source>
        <dbReference type="ARBA" id="ARBA00022737"/>
    </source>
</evidence>
<sequence>MSKEVHNFRSRVVSQLKSLSKLGIKAVSGEWERARQDRLVADGLTSTLECMVLTELTRLGAVEGDGYKGGYSPHTPAEAFQGISLGRAGLMVHAGLIDKAALELILRVTDRCRDYIERHFHLSQQLYFAYTHLVCRTAKPEMNHNRSALDLSHEVHADNCILQDSGECLRVPPAYTYRDYSAILYLNDDFEGGEFIFTQDKSGLTYESSVKPQCGRLVGFSSGPENPHGVLPVRKGTRCSVGMWFTHDQRHNEVERTMAALFLKQLTAKQLNANQI</sequence>
<dbReference type="InterPro" id="IPR039575">
    <property type="entry name" value="P3H"/>
</dbReference>
<keyword evidence="11" id="KW-0408">Iron</keyword>
<dbReference type="GO" id="GO:0005506">
    <property type="term" value="F:iron ion binding"/>
    <property type="evidence" value="ECO:0007669"/>
    <property type="project" value="InterPro"/>
</dbReference>
<dbReference type="PANTHER" id="PTHR14049:SF9">
    <property type="entry name" value="PROCOLLAGEN-PROLINE 3-DIOXYGENASE"/>
    <property type="match status" value="1"/>
</dbReference>
<dbReference type="AlphaFoldDB" id="A0A0P4WAA6"/>
<comment type="similarity">
    <text evidence="3">Belongs to the leprecan family.</text>
</comment>
<keyword evidence="5" id="KW-0479">Metal-binding</keyword>
<accession>A0A0P4WAA6</accession>
<evidence type="ECO:0000256" key="5">
    <source>
        <dbReference type="ARBA" id="ARBA00022723"/>
    </source>
</evidence>
<dbReference type="InterPro" id="IPR006620">
    <property type="entry name" value="Pro_4_hyd_alph"/>
</dbReference>
<evidence type="ECO:0000256" key="12">
    <source>
        <dbReference type="ARBA" id="ARBA00023180"/>
    </source>
</evidence>
<dbReference type="PROSITE" id="PS51471">
    <property type="entry name" value="FE2OG_OXY"/>
    <property type="match status" value="1"/>
</dbReference>
<dbReference type="EMBL" id="GDRN01068928">
    <property type="protein sequence ID" value="JAI64129.1"/>
    <property type="molecule type" value="Transcribed_RNA"/>
</dbReference>
<name>A0A0P4WAA6_SCYOL</name>